<name>A0A1L3FR07_BRAJP</name>
<dbReference type="RefSeq" id="WP_071916820.1">
    <property type="nucleotide sequence ID" value="NZ_CP017637.1"/>
</dbReference>
<feature type="chain" id="PRO_5013176710" evidence="1">
    <location>
        <begin position="29"/>
        <end position="403"/>
    </location>
</feature>
<dbReference type="Proteomes" id="UP000181962">
    <property type="component" value="Chromosome"/>
</dbReference>
<evidence type="ECO:0000313" key="4">
    <source>
        <dbReference type="Proteomes" id="UP000181962"/>
    </source>
</evidence>
<keyword evidence="3" id="KW-0378">Hydrolase</keyword>
<feature type="domain" description="Beta-lactamase-related" evidence="2">
    <location>
        <begin position="69"/>
        <end position="373"/>
    </location>
</feature>
<dbReference type="SUPFAM" id="SSF56601">
    <property type="entry name" value="beta-lactamase/transpeptidase-like"/>
    <property type="match status" value="1"/>
</dbReference>
<dbReference type="OrthoDB" id="9814204at2"/>
<accession>A0A1L3FR07</accession>
<organism evidence="3 4">
    <name type="scientific">Bradyrhizobium japonicum</name>
    <dbReference type="NCBI Taxonomy" id="375"/>
    <lineage>
        <taxon>Bacteria</taxon>
        <taxon>Pseudomonadati</taxon>
        <taxon>Pseudomonadota</taxon>
        <taxon>Alphaproteobacteria</taxon>
        <taxon>Hyphomicrobiales</taxon>
        <taxon>Nitrobacteraceae</taxon>
        <taxon>Bradyrhizobium</taxon>
    </lineage>
</organism>
<dbReference type="InterPro" id="IPR012338">
    <property type="entry name" value="Beta-lactam/transpept-like"/>
</dbReference>
<evidence type="ECO:0000259" key="2">
    <source>
        <dbReference type="Pfam" id="PF00144"/>
    </source>
</evidence>
<reference evidence="3 4" key="1">
    <citation type="submission" date="2016-11" db="EMBL/GenBank/DDBJ databases">
        <title>Complete Genome Sequence of Bradyrhizobium sp. strain J5, an isolated from soybean nodule in Hokkaido.</title>
        <authorList>
            <person name="Kanehara K."/>
        </authorList>
    </citation>
    <scope>NUCLEOTIDE SEQUENCE [LARGE SCALE GENOMIC DNA]</scope>
    <source>
        <strain evidence="3 4">J5</strain>
    </source>
</reference>
<protein>
    <submittedName>
        <fullName evidence="3">Serine hydrolase</fullName>
    </submittedName>
</protein>
<dbReference type="PANTHER" id="PTHR43283">
    <property type="entry name" value="BETA-LACTAMASE-RELATED"/>
    <property type="match status" value="1"/>
</dbReference>
<dbReference type="GO" id="GO:0016787">
    <property type="term" value="F:hydrolase activity"/>
    <property type="evidence" value="ECO:0007669"/>
    <property type="project" value="UniProtKB-KW"/>
</dbReference>
<gene>
    <name evidence="3" type="ORF">BKD09_46140</name>
</gene>
<feature type="signal peptide" evidence="1">
    <location>
        <begin position="1"/>
        <end position="28"/>
    </location>
</feature>
<dbReference type="Pfam" id="PF00144">
    <property type="entry name" value="Beta-lactamase"/>
    <property type="match status" value="1"/>
</dbReference>
<evidence type="ECO:0000313" key="3">
    <source>
        <dbReference type="EMBL" id="APG15688.1"/>
    </source>
</evidence>
<sequence>MRDRFPRLSILGASLVLALTVSATSVQADGMATGRQNLACGSPSSIDDGWTTASPDSVGMDGMRLCSIAARLDQRATSVHSVVVVRHGKLVFEQYFPGYDQPWGQPDGQHEFTATTKHDMRSASKSVASLLVGIAIDRKLIEGVDEPVLKFFPDHQAAKQAGWEAITLRHLLTMSSGMKWDEARSWTDPNNDEPHLTFEADPIGYVLAKPVAAPPDVLWTYNGGGTELLGNILERVSGKPLEAFAREVLFQPLGISDFEWKAYKNGKIAAAAGLRLRPRDAAKIGQLMLNRGQWNGRQIVSADWIAQSITPRFQAVGYFGSTMFYGYQWWMGRSLAGDKEIKWVAAFGWGGQRIFIVPELDLVMMTTAAQYGQPKEGLAAIDILSNIVIPSVRDARRVQGKRA</sequence>
<dbReference type="AlphaFoldDB" id="A0A1L3FR07"/>
<keyword evidence="1" id="KW-0732">Signal</keyword>
<proteinExistence type="predicted"/>
<dbReference type="InterPro" id="IPR001466">
    <property type="entry name" value="Beta-lactam-related"/>
</dbReference>
<evidence type="ECO:0000256" key="1">
    <source>
        <dbReference type="SAM" id="SignalP"/>
    </source>
</evidence>
<dbReference type="EMBL" id="CP017637">
    <property type="protein sequence ID" value="APG15688.1"/>
    <property type="molecule type" value="Genomic_DNA"/>
</dbReference>
<dbReference type="Gene3D" id="3.40.710.10">
    <property type="entry name" value="DD-peptidase/beta-lactamase superfamily"/>
    <property type="match status" value="1"/>
</dbReference>
<dbReference type="InterPro" id="IPR050789">
    <property type="entry name" value="Diverse_Enzym_Activities"/>
</dbReference>
<dbReference type="PANTHER" id="PTHR43283:SF7">
    <property type="entry name" value="BETA-LACTAMASE-RELATED DOMAIN-CONTAINING PROTEIN"/>
    <property type="match status" value="1"/>
</dbReference>